<keyword evidence="2" id="KW-1185">Reference proteome</keyword>
<organism evidence="1 2">
    <name type="scientific">Nocardioides aquaticus</name>
    <dbReference type="NCBI Taxonomy" id="160826"/>
    <lineage>
        <taxon>Bacteria</taxon>
        <taxon>Bacillati</taxon>
        <taxon>Actinomycetota</taxon>
        <taxon>Actinomycetes</taxon>
        <taxon>Propionibacteriales</taxon>
        <taxon>Nocardioidaceae</taxon>
        <taxon>Nocardioides</taxon>
    </lineage>
</organism>
<protein>
    <recommendedName>
        <fullName evidence="3">Choice-of-anchor G family protein</fullName>
    </recommendedName>
</protein>
<gene>
    <name evidence="1" type="ORF">ENKNEFLB_01389</name>
</gene>
<dbReference type="Proteomes" id="UP000679307">
    <property type="component" value="Chromosome"/>
</dbReference>
<reference evidence="1 2" key="1">
    <citation type="submission" date="2021-05" db="EMBL/GenBank/DDBJ databases">
        <title>Complete genome of Nocardioides aquaticus KCTC 9944T isolated from meromictic and hypersaline Ekho Lake, Antarctica.</title>
        <authorList>
            <person name="Hwang K."/>
            <person name="Kim K.M."/>
            <person name="Choe H."/>
        </authorList>
    </citation>
    <scope>NUCLEOTIDE SEQUENCE [LARGE SCALE GENOMIC DNA]</scope>
    <source>
        <strain evidence="1 2">KCTC 9944</strain>
    </source>
</reference>
<name>A0ABX8EFG1_9ACTN</name>
<dbReference type="EMBL" id="CP075371">
    <property type="protein sequence ID" value="QVT79009.1"/>
    <property type="molecule type" value="Genomic_DNA"/>
</dbReference>
<evidence type="ECO:0000313" key="2">
    <source>
        <dbReference type="Proteomes" id="UP000679307"/>
    </source>
</evidence>
<sequence>MGRGGPLGDSSLLGPLNGLLGLNLGLLGYQGMAQADLRLAQLAAEPRIGSETRLLSSPIAYGDLVQASIDALRKEDDPTNEAAIQALGVLLGASAGLPAVTVGQALSIAAGDSAALDTDLNLLDVLAGSLAAANGRRALEIPNLQMGVPGIGNVTSTSLGVQQGLSLACGTPGSIESRATSSQVDGTMDIDFANLPSVGLDFGLVKGTLQTTKATGSLTLNLGGATGQLVSPPPVTCGGGTSAAPDTFTVRVGTSLASYRLVSDVRVRGKVSVGTGSLKVDALVDLTVRLSMGTGSGPAGADVPLSIPPNDTVPRQTGGAAALLGPVVPQVLTSSVDVSLPLGLGIGLGALKAGIVDAVVADLTAATGGFTVKTLNPLAANIDQYLVGPVARLLGLRLAGADVYAVNAVCANPRLTG</sequence>
<accession>A0ABX8EFG1</accession>
<evidence type="ECO:0008006" key="3">
    <source>
        <dbReference type="Google" id="ProtNLM"/>
    </source>
</evidence>
<proteinExistence type="predicted"/>
<dbReference type="RefSeq" id="WP_214058513.1">
    <property type="nucleotide sequence ID" value="NZ_CP075371.1"/>
</dbReference>
<evidence type="ECO:0000313" key="1">
    <source>
        <dbReference type="EMBL" id="QVT79009.1"/>
    </source>
</evidence>